<sequence length="592" mass="67339">MAHAQPDTGIPVTSFYSCHRTRSTWLQATTDALFEELDNGNLSDIDGEFDDSDDEGVRPCASDEIQTESDSEGSDDESALHTSGGWSRKSFKAPDSTYKGDVHEASGLGELLSPYEYFKGYVPNSVFLEMAEKTNQYSVFHEGSSVNTNEAEIRRLVALHLTMGVLHYPRLRLYWKPNMKCDLVASAGMPRNRFKKLRNNLHIVDVNCAPDSTDRLWKVRPLLDVFQSKCKSLVAEECLCIDEQMVPFKGRLDIRQYVKGKPHPWGIKIFMLCGESGLVYDFLPYQGSTTKIDDHVKQQYGVTGAIVLHLADRIPSGVGHKLFFDNYFTSLPLLRKMLCEKIFAAGTVRSNRCEKCPLKTEKELKKSGRGSSECVVSADGNIAIKRWMDNRIVTLGSNFIAIEEEDSVRRWNKAEKRFVDVKRPAVINASNRSMGGVDKVDFLISLYRTTIRSRKWTLRMTFHFMNLAVVNAWLEYRRDADKQSLPKQLDLLDFTLRVIEALSAAGSKPVAPKRPSLSPLQASKHPRMAENRPVQDVRFDQLGHFPLHDDTRERRCKMEGCTGRTRIMCEKCKVHLCLTKSRNCFRAFHMRV</sequence>
<keyword evidence="2" id="KW-1185">Reference proteome</keyword>
<accession>A0ACB8CJF2</accession>
<dbReference type="EMBL" id="CM023475">
    <property type="protein sequence ID" value="KAH7944954.1"/>
    <property type="molecule type" value="Genomic_DNA"/>
</dbReference>
<comment type="caution">
    <text evidence="1">The sequence shown here is derived from an EMBL/GenBank/DDBJ whole genome shotgun (WGS) entry which is preliminary data.</text>
</comment>
<organism evidence="1 2">
    <name type="scientific">Dermacentor silvarum</name>
    <name type="common">Tick</name>
    <dbReference type="NCBI Taxonomy" id="543639"/>
    <lineage>
        <taxon>Eukaryota</taxon>
        <taxon>Metazoa</taxon>
        <taxon>Ecdysozoa</taxon>
        <taxon>Arthropoda</taxon>
        <taxon>Chelicerata</taxon>
        <taxon>Arachnida</taxon>
        <taxon>Acari</taxon>
        <taxon>Parasitiformes</taxon>
        <taxon>Ixodida</taxon>
        <taxon>Ixodoidea</taxon>
        <taxon>Ixodidae</taxon>
        <taxon>Rhipicephalinae</taxon>
        <taxon>Dermacentor</taxon>
    </lineage>
</organism>
<name>A0ACB8CJF2_DERSI</name>
<protein>
    <submittedName>
        <fullName evidence="1">Uncharacterized protein</fullName>
    </submittedName>
</protein>
<dbReference type="Proteomes" id="UP000821865">
    <property type="component" value="Chromosome 6"/>
</dbReference>
<gene>
    <name evidence="1" type="ORF">HPB49_002850</name>
</gene>
<evidence type="ECO:0000313" key="2">
    <source>
        <dbReference type="Proteomes" id="UP000821865"/>
    </source>
</evidence>
<evidence type="ECO:0000313" key="1">
    <source>
        <dbReference type="EMBL" id="KAH7944954.1"/>
    </source>
</evidence>
<proteinExistence type="predicted"/>
<reference evidence="1" key="1">
    <citation type="submission" date="2020-05" db="EMBL/GenBank/DDBJ databases">
        <title>Large-scale comparative analyses of tick genomes elucidate their genetic diversity and vector capacities.</title>
        <authorList>
            <person name="Jia N."/>
            <person name="Wang J."/>
            <person name="Shi W."/>
            <person name="Du L."/>
            <person name="Sun Y."/>
            <person name="Zhan W."/>
            <person name="Jiang J."/>
            <person name="Wang Q."/>
            <person name="Zhang B."/>
            <person name="Ji P."/>
            <person name="Sakyi L.B."/>
            <person name="Cui X."/>
            <person name="Yuan T."/>
            <person name="Jiang B."/>
            <person name="Yang W."/>
            <person name="Lam T.T.-Y."/>
            <person name="Chang Q."/>
            <person name="Ding S."/>
            <person name="Wang X."/>
            <person name="Zhu J."/>
            <person name="Ruan X."/>
            <person name="Zhao L."/>
            <person name="Wei J."/>
            <person name="Que T."/>
            <person name="Du C."/>
            <person name="Cheng J."/>
            <person name="Dai P."/>
            <person name="Han X."/>
            <person name="Huang E."/>
            <person name="Gao Y."/>
            <person name="Liu J."/>
            <person name="Shao H."/>
            <person name="Ye R."/>
            <person name="Li L."/>
            <person name="Wei W."/>
            <person name="Wang X."/>
            <person name="Wang C."/>
            <person name="Yang T."/>
            <person name="Huo Q."/>
            <person name="Li W."/>
            <person name="Guo W."/>
            <person name="Chen H."/>
            <person name="Zhou L."/>
            <person name="Ni X."/>
            <person name="Tian J."/>
            <person name="Zhou Y."/>
            <person name="Sheng Y."/>
            <person name="Liu T."/>
            <person name="Pan Y."/>
            <person name="Xia L."/>
            <person name="Li J."/>
            <person name="Zhao F."/>
            <person name="Cao W."/>
        </authorList>
    </citation>
    <scope>NUCLEOTIDE SEQUENCE</scope>
    <source>
        <strain evidence="1">Dsil-2018</strain>
    </source>
</reference>